<organism evidence="4 5">
    <name type="scientific">Roseomonas gilardii</name>
    <dbReference type="NCBI Taxonomy" id="257708"/>
    <lineage>
        <taxon>Bacteria</taxon>
        <taxon>Pseudomonadati</taxon>
        <taxon>Pseudomonadota</taxon>
        <taxon>Alphaproteobacteria</taxon>
        <taxon>Acetobacterales</taxon>
        <taxon>Roseomonadaceae</taxon>
        <taxon>Roseomonas</taxon>
    </lineage>
</organism>
<dbReference type="PANTHER" id="PTHR12526:SF510">
    <property type="entry name" value="D-INOSITOL 3-PHOSPHATE GLYCOSYLTRANSFERASE"/>
    <property type="match status" value="1"/>
</dbReference>
<gene>
    <name evidence="4" type="ORF">RGI145_01440</name>
</gene>
<dbReference type="CDD" id="cd03801">
    <property type="entry name" value="GT4_PimA-like"/>
    <property type="match status" value="1"/>
</dbReference>
<dbReference type="GO" id="GO:0016757">
    <property type="term" value="F:glycosyltransferase activity"/>
    <property type="evidence" value="ECO:0007669"/>
    <property type="project" value="UniProtKB-KW"/>
</dbReference>
<dbReference type="AlphaFoldDB" id="A0A1L7AAZ6"/>
<dbReference type="KEGG" id="rgi:RGI145_01440"/>
<dbReference type="Pfam" id="PF13439">
    <property type="entry name" value="Glyco_transf_4"/>
    <property type="match status" value="1"/>
</dbReference>
<dbReference type="RefSeq" id="WP_075796929.1">
    <property type="nucleotide sequence ID" value="NZ_CP015583.1"/>
</dbReference>
<dbReference type="Proteomes" id="UP000185494">
    <property type="component" value="Chromosome 1"/>
</dbReference>
<dbReference type="SUPFAM" id="SSF53756">
    <property type="entry name" value="UDP-Glycosyltransferase/glycogen phosphorylase"/>
    <property type="match status" value="1"/>
</dbReference>
<evidence type="ECO:0000259" key="3">
    <source>
        <dbReference type="Pfam" id="PF13439"/>
    </source>
</evidence>
<dbReference type="Pfam" id="PF13692">
    <property type="entry name" value="Glyco_trans_1_4"/>
    <property type="match status" value="1"/>
</dbReference>
<keyword evidence="1" id="KW-0328">Glycosyltransferase</keyword>
<evidence type="ECO:0000256" key="2">
    <source>
        <dbReference type="ARBA" id="ARBA00022679"/>
    </source>
</evidence>
<reference evidence="4 5" key="1">
    <citation type="submission" date="2016-05" db="EMBL/GenBank/DDBJ databases">
        <title>Complete Genome and Methylome Analysis of Psychrotrophic Bacterial Isolates from Antarctic Lake Untersee.</title>
        <authorList>
            <person name="Fomenkov A."/>
            <person name="Akimov V.N."/>
            <person name="Vasilyeva L.V."/>
            <person name="Andersen D."/>
            <person name="Vincze T."/>
            <person name="Roberts R.J."/>
        </authorList>
    </citation>
    <scope>NUCLEOTIDE SEQUENCE [LARGE SCALE GENOMIC DNA]</scope>
    <source>
        <strain evidence="4 5">U14-5</strain>
    </source>
</reference>
<protein>
    <submittedName>
        <fullName evidence="4">Glycosyl transferase family 1</fullName>
    </submittedName>
</protein>
<proteinExistence type="predicted"/>
<dbReference type="eggNOG" id="COG0438">
    <property type="taxonomic scope" value="Bacteria"/>
</dbReference>
<evidence type="ECO:0000313" key="4">
    <source>
        <dbReference type="EMBL" id="APT55972.1"/>
    </source>
</evidence>
<dbReference type="STRING" id="257708.RGI145_01440"/>
<evidence type="ECO:0000313" key="5">
    <source>
        <dbReference type="Proteomes" id="UP000185494"/>
    </source>
</evidence>
<dbReference type="InterPro" id="IPR028098">
    <property type="entry name" value="Glyco_trans_4-like_N"/>
</dbReference>
<sequence>MIHLLLWYWGRRGGGAQHTLNLARALARRPDIRLGLSLADRLDALEAFRALDADLEVVQTFRGAPGALAGLARLPSLRGGLVAQARRMRADLVLSAMNHVWTPFVAPALPRAGIAYVPSVHDARPHPGDPSLLWNWRLRRELEAARAAVVFSEAVEREVAALRPGLPVLRLPLGVPVETSMEASMETFVGPVPGQFLFFGRLRAYKGLDLLRDAFRLLRQRHPEATLRVVGEGDAEACAPGLSALPGVVVEPRWVADAEIPALLRRAWAVVLPYREASQSGVLSQALALGVPVVATPVGGLAEQFAPGDAEAHRAAPGVVAEAAEAPALAAAMARLLEPGARDGFSRAALAAGAGLRDWDGQAAMLVEGLRRLGLGQEGA</sequence>
<dbReference type="Gene3D" id="3.40.50.2000">
    <property type="entry name" value="Glycogen Phosphorylase B"/>
    <property type="match status" value="2"/>
</dbReference>
<dbReference type="EMBL" id="CP015583">
    <property type="protein sequence ID" value="APT55972.1"/>
    <property type="molecule type" value="Genomic_DNA"/>
</dbReference>
<evidence type="ECO:0000256" key="1">
    <source>
        <dbReference type="ARBA" id="ARBA00022676"/>
    </source>
</evidence>
<keyword evidence="2 4" id="KW-0808">Transferase</keyword>
<name>A0A1L7AAZ6_9PROT</name>
<feature type="domain" description="Glycosyltransferase subfamily 4-like N-terminal" evidence="3">
    <location>
        <begin position="13"/>
        <end position="175"/>
    </location>
</feature>
<dbReference type="PANTHER" id="PTHR12526">
    <property type="entry name" value="GLYCOSYLTRANSFERASE"/>
    <property type="match status" value="1"/>
</dbReference>
<accession>A0A1L7AAZ6</accession>